<dbReference type="EMBL" id="JBFOLJ010000008">
    <property type="protein sequence ID" value="KAL2515720.1"/>
    <property type="molecule type" value="Genomic_DNA"/>
</dbReference>
<sequence length="114" mass="12762">MIHLVPHLSRMELLWGLARGERSFTDSSRNADIMDLRGSGLRAPSRRFSPPRYSGGSASPYRPSPDADSRPSPIDPRFRTTSELKFRGSSIETTSVPKRREGIYVNSQVINDSN</sequence>
<protein>
    <submittedName>
        <fullName evidence="2">Membrane protein-like</fullName>
    </submittedName>
</protein>
<evidence type="ECO:0000256" key="1">
    <source>
        <dbReference type="SAM" id="MobiDB-lite"/>
    </source>
</evidence>
<organism evidence="2 3">
    <name type="scientific">Forsythia ovata</name>
    <dbReference type="NCBI Taxonomy" id="205694"/>
    <lineage>
        <taxon>Eukaryota</taxon>
        <taxon>Viridiplantae</taxon>
        <taxon>Streptophyta</taxon>
        <taxon>Embryophyta</taxon>
        <taxon>Tracheophyta</taxon>
        <taxon>Spermatophyta</taxon>
        <taxon>Magnoliopsida</taxon>
        <taxon>eudicotyledons</taxon>
        <taxon>Gunneridae</taxon>
        <taxon>Pentapetalae</taxon>
        <taxon>asterids</taxon>
        <taxon>lamiids</taxon>
        <taxon>Lamiales</taxon>
        <taxon>Oleaceae</taxon>
        <taxon>Forsythieae</taxon>
        <taxon>Forsythia</taxon>
    </lineage>
</organism>
<reference evidence="3" key="1">
    <citation type="submission" date="2024-07" db="EMBL/GenBank/DDBJ databases">
        <title>Two chromosome-level genome assemblies of Korean endemic species Abeliophyllum distichum and Forsythia ovata (Oleaceae).</title>
        <authorList>
            <person name="Jang H."/>
        </authorList>
    </citation>
    <scope>NUCLEOTIDE SEQUENCE [LARGE SCALE GENOMIC DNA]</scope>
</reference>
<dbReference type="AlphaFoldDB" id="A0ABD1TTF0"/>
<dbReference type="InterPro" id="IPR045288">
    <property type="entry name" value="At1g75140-like"/>
</dbReference>
<feature type="compositionally biased region" description="Low complexity" evidence="1">
    <location>
        <begin position="57"/>
        <end position="72"/>
    </location>
</feature>
<gene>
    <name evidence="2" type="ORF">Fot_29691</name>
</gene>
<feature type="compositionally biased region" description="Basic and acidic residues" evidence="1">
    <location>
        <begin position="76"/>
        <end position="86"/>
    </location>
</feature>
<keyword evidence="3" id="KW-1185">Reference proteome</keyword>
<proteinExistence type="predicted"/>
<evidence type="ECO:0000313" key="3">
    <source>
        <dbReference type="Proteomes" id="UP001604277"/>
    </source>
</evidence>
<name>A0ABD1TTF0_9LAMI</name>
<evidence type="ECO:0000313" key="2">
    <source>
        <dbReference type="EMBL" id="KAL2515720.1"/>
    </source>
</evidence>
<comment type="caution">
    <text evidence="2">The sequence shown here is derived from an EMBL/GenBank/DDBJ whole genome shotgun (WGS) entry which is preliminary data.</text>
</comment>
<dbReference type="Proteomes" id="UP001604277">
    <property type="component" value="Unassembled WGS sequence"/>
</dbReference>
<feature type="region of interest" description="Disordered" evidence="1">
    <location>
        <begin position="35"/>
        <end position="93"/>
    </location>
</feature>
<accession>A0ABD1TTF0</accession>
<dbReference type="PANTHER" id="PTHR35464">
    <property type="entry name" value="OS06G0115200 PROTEIN"/>
    <property type="match status" value="1"/>
</dbReference>
<dbReference type="PANTHER" id="PTHR35464:SF1">
    <property type="entry name" value="OS06G0115200 PROTEIN"/>
    <property type="match status" value="1"/>
</dbReference>